<reference evidence="1 2" key="1">
    <citation type="submission" date="2018-10" db="EMBL/GenBank/DDBJ databases">
        <title>Characterization and genome analysis of a novel bacterium Sphingobium yanoikuyae SJTF8 capable of degrading PAHs.</title>
        <authorList>
            <person name="Yin C."/>
            <person name="Xiong W."/>
            <person name="Liang R."/>
        </authorList>
    </citation>
    <scope>NUCLEOTIDE SEQUENCE [LARGE SCALE GENOMIC DNA]</scope>
    <source>
        <strain evidence="1 2">SJTF8</strain>
    </source>
</reference>
<evidence type="ECO:0000313" key="1">
    <source>
        <dbReference type="EMBL" id="AYO77028.1"/>
    </source>
</evidence>
<sequence>MKPVSPAVEPGRTGKSQKLVLVQPETVARMRLYLDGRTDEKLNARFGISYNSWRKIAAGQAVRASLANRLMARLSCLDALIERADHD</sequence>
<dbReference type="AlphaFoldDB" id="A0A3G2USE6"/>
<dbReference type="EMBL" id="CP033230">
    <property type="protein sequence ID" value="AYO77028.1"/>
    <property type="molecule type" value="Genomic_DNA"/>
</dbReference>
<dbReference type="Proteomes" id="UP000280708">
    <property type="component" value="Chromosome"/>
</dbReference>
<proteinExistence type="predicted"/>
<accession>A0A3G2USE6</accession>
<name>A0A3G2USE6_SPHYA</name>
<gene>
    <name evidence="1" type="ORF">EBF16_08800</name>
</gene>
<protein>
    <submittedName>
        <fullName evidence="1">Uncharacterized protein</fullName>
    </submittedName>
</protein>
<evidence type="ECO:0000313" key="2">
    <source>
        <dbReference type="Proteomes" id="UP000280708"/>
    </source>
</evidence>
<organism evidence="1 2">
    <name type="scientific">Sphingobium yanoikuyae</name>
    <name type="common">Sphingomonas yanoikuyae</name>
    <dbReference type="NCBI Taxonomy" id="13690"/>
    <lineage>
        <taxon>Bacteria</taxon>
        <taxon>Pseudomonadati</taxon>
        <taxon>Pseudomonadota</taxon>
        <taxon>Alphaproteobacteria</taxon>
        <taxon>Sphingomonadales</taxon>
        <taxon>Sphingomonadaceae</taxon>
        <taxon>Sphingobium</taxon>
    </lineage>
</organism>